<protein>
    <submittedName>
        <fullName evidence="1">Uncharacterized protein</fullName>
    </submittedName>
</protein>
<feature type="non-terminal residue" evidence="1">
    <location>
        <position position="1"/>
    </location>
</feature>
<gene>
    <name evidence="1" type="ORF">GLOIN_2v1698721</name>
</gene>
<evidence type="ECO:0000313" key="1">
    <source>
        <dbReference type="EMBL" id="POG62122.1"/>
    </source>
</evidence>
<dbReference type="EMBL" id="AUPC02000313">
    <property type="protein sequence ID" value="POG62122.1"/>
    <property type="molecule type" value="Genomic_DNA"/>
</dbReference>
<organism evidence="1 2">
    <name type="scientific">Rhizophagus irregularis (strain DAOM 181602 / DAOM 197198 / MUCL 43194)</name>
    <name type="common">Arbuscular mycorrhizal fungus</name>
    <name type="synonym">Glomus intraradices</name>
    <dbReference type="NCBI Taxonomy" id="747089"/>
    <lineage>
        <taxon>Eukaryota</taxon>
        <taxon>Fungi</taxon>
        <taxon>Fungi incertae sedis</taxon>
        <taxon>Mucoromycota</taxon>
        <taxon>Glomeromycotina</taxon>
        <taxon>Glomeromycetes</taxon>
        <taxon>Glomerales</taxon>
        <taxon>Glomeraceae</taxon>
        <taxon>Rhizophagus</taxon>
    </lineage>
</organism>
<sequence>FKIKIVRKNIFYEISHYFLKESLINLICNYVISKYLILQIEKNVKKIYDVL</sequence>
<accession>A0A2P4P9P3</accession>
<reference evidence="1 2" key="1">
    <citation type="journal article" date="2013" name="Proc. Natl. Acad. Sci. U.S.A.">
        <title>Genome of an arbuscular mycorrhizal fungus provides insight into the oldest plant symbiosis.</title>
        <authorList>
            <person name="Tisserant E."/>
            <person name="Malbreil M."/>
            <person name="Kuo A."/>
            <person name="Kohler A."/>
            <person name="Symeonidi A."/>
            <person name="Balestrini R."/>
            <person name="Charron P."/>
            <person name="Duensing N."/>
            <person name="Frei Dit Frey N."/>
            <person name="Gianinazzi-Pearson V."/>
            <person name="Gilbert L.B."/>
            <person name="Handa Y."/>
            <person name="Herr J.R."/>
            <person name="Hijri M."/>
            <person name="Koul R."/>
            <person name="Kawaguchi M."/>
            <person name="Krajinski F."/>
            <person name="Lammers P.J."/>
            <person name="Masclaux F.G."/>
            <person name="Murat C."/>
            <person name="Morin E."/>
            <person name="Ndikumana S."/>
            <person name="Pagni M."/>
            <person name="Petitpierre D."/>
            <person name="Requena N."/>
            <person name="Rosikiewicz P."/>
            <person name="Riley R."/>
            <person name="Saito K."/>
            <person name="San Clemente H."/>
            <person name="Shapiro H."/>
            <person name="van Tuinen D."/>
            <person name="Becard G."/>
            <person name="Bonfante P."/>
            <person name="Paszkowski U."/>
            <person name="Shachar-Hill Y.Y."/>
            <person name="Tuskan G.A."/>
            <person name="Young P.W."/>
            <person name="Sanders I.R."/>
            <person name="Henrissat B."/>
            <person name="Rensing S.A."/>
            <person name="Grigoriev I.V."/>
            <person name="Corradi N."/>
            <person name="Roux C."/>
            <person name="Martin F."/>
        </authorList>
    </citation>
    <scope>NUCLEOTIDE SEQUENCE [LARGE SCALE GENOMIC DNA]</scope>
    <source>
        <strain evidence="1 2">DAOM 197198</strain>
    </source>
</reference>
<keyword evidence="2" id="KW-1185">Reference proteome</keyword>
<reference evidence="1 2" key="2">
    <citation type="journal article" date="2018" name="New Phytol.">
        <title>High intraspecific genome diversity in the model arbuscular mycorrhizal symbiont Rhizophagus irregularis.</title>
        <authorList>
            <person name="Chen E.C.H."/>
            <person name="Morin E."/>
            <person name="Beaudet D."/>
            <person name="Noel J."/>
            <person name="Yildirir G."/>
            <person name="Ndikumana S."/>
            <person name="Charron P."/>
            <person name="St-Onge C."/>
            <person name="Giorgi J."/>
            <person name="Kruger M."/>
            <person name="Marton T."/>
            <person name="Ropars J."/>
            <person name="Grigoriev I.V."/>
            <person name="Hainaut M."/>
            <person name="Henrissat B."/>
            <person name="Roux C."/>
            <person name="Martin F."/>
            <person name="Corradi N."/>
        </authorList>
    </citation>
    <scope>NUCLEOTIDE SEQUENCE [LARGE SCALE GENOMIC DNA]</scope>
    <source>
        <strain evidence="1 2">DAOM 197198</strain>
    </source>
</reference>
<name>A0A2P4P9P3_RHIID</name>
<comment type="caution">
    <text evidence="1">The sequence shown here is derived from an EMBL/GenBank/DDBJ whole genome shotgun (WGS) entry which is preliminary data.</text>
</comment>
<dbReference type="Proteomes" id="UP000018888">
    <property type="component" value="Unassembled WGS sequence"/>
</dbReference>
<dbReference type="AlphaFoldDB" id="A0A2P4P9P3"/>
<proteinExistence type="predicted"/>
<evidence type="ECO:0000313" key="2">
    <source>
        <dbReference type="Proteomes" id="UP000018888"/>
    </source>
</evidence>